<dbReference type="AlphaFoldDB" id="A0A381Q2F7"/>
<dbReference type="InterPro" id="IPR009003">
    <property type="entry name" value="Peptidase_S1_PA"/>
</dbReference>
<dbReference type="Pfam" id="PF13180">
    <property type="entry name" value="PDZ_2"/>
    <property type="match status" value="2"/>
</dbReference>
<dbReference type="PROSITE" id="PS50106">
    <property type="entry name" value="PDZ"/>
    <property type="match status" value="2"/>
</dbReference>
<dbReference type="InterPro" id="IPR051201">
    <property type="entry name" value="Chloro_Bact_Ser_Proteases"/>
</dbReference>
<protein>
    <recommendedName>
        <fullName evidence="3">PDZ domain-containing protein</fullName>
    </recommendedName>
</protein>
<proteinExistence type="predicted"/>
<dbReference type="PRINTS" id="PR00834">
    <property type="entry name" value="PROTEASES2C"/>
</dbReference>
<dbReference type="InterPro" id="IPR001940">
    <property type="entry name" value="Peptidase_S1C"/>
</dbReference>
<evidence type="ECO:0000313" key="4">
    <source>
        <dbReference type="EMBL" id="SUZ73492.1"/>
    </source>
</evidence>
<dbReference type="SMART" id="SM00228">
    <property type="entry name" value="PDZ"/>
    <property type="match status" value="2"/>
</dbReference>
<dbReference type="SUPFAM" id="SSF50494">
    <property type="entry name" value="Trypsin-like serine proteases"/>
    <property type="match status" value="1"/>
</dbReference>
<feature type="domain" description="PDZ" evidence="3">
    <location>
        <begin position="391"/>
        <end position="467"/>
    </location>
</feature>
<dbReference type="InterPro" id="IPR036034">
    <property type="entry name" value="PDZ_sf"/>
</dbReference>
<dbReference type="Gene3D" id="2.30.42.10">
    <property type="match status" value="2"/>
</dbReference>
<dbReference type="SUPFAM" id="SSF50156">
    <property type="entry name" value="PDZ domain-like"/>
    <property type="match status" value="2"/>
</dbReference>
<dbReference type="GO" id="GO:0006508">
    <property type="term" value="P:proteolysis"/>
    <property type="evidence" value="ECO:0007669"/>
    <property type="project" value="UniProtKB-KW"/>
</dbReference>
<sequence length="492" mass="52480">MAVGLVIAARMNLVSDSAAQTSNASQASGVSVLPAMNSEPITGQLTATTFRDIAQAQSPMVVNIRTQSRRQGQDPNEFFGGGGDDLFRRFFGDPQAPGQPREETSVSTGTGFVIDQSGYIVTNNHVVEGATKIEVFFLDDDQAYEAKVVGQDRLTDSALLELIERPDRELLEARLGDSSQMQAGDWVIAIGNPFSLGHTVTVGVVSAVGRPFEQIRGRSQQVIQTDAAINPGNSGGPLLNIRGEVIGVNTAIVSDRPSNLGIGFAVPINTVRDLLPQLRTGRVTRGVIGVEILPVTEDDYRDHGLDRRMGAIVSRIAPGGPADDSDLELGDVIVSYDGERVQDIGDLQQKVVETRPGTVVDLGVYRNGSPTNLPVRIGELDLDNEGRAAPEVVVEDLDTGFGMSLQDLTAESIGELRLPRGTSGALVTNVDPGGAALLGGIRQNDVITAVNRVAVATTADAIRELNQVESGRTAFLLIVRGNEERFLRLRKE</sequence>
<name>A0A381Q2F7_9ZZZZ</name>
<dbReference type="Gene3D" id="2.40.10.120">
    <property type="match status" value="1"/>
</dbReference>
<accession>A0A381Q2F7</accession>
<dbReference type="GO" id="GO:0004252">
    <property type="term" value="F:serine-type endopeptidase activity"/>
    <property type="evidence" value="ECO:0007669"/>
    <property type="project" value="InterPro"/>
</dbReference>
<gene>
    <name evidence="4" type="ORF">METZ01_LOCUS26346</name>
</gene>
<keyword evidence="2" id="KW-0378">Hydrolase</keyword>
<dbReference type="InterPro" id="IPR001478">
    <property type="entry name" value="PDZ"/>
</dbReference>
<evidence type="ECO:0000256" key="1">
    <source>
        <dbReference type="ARBA" id="ARBA00022670"/>
    </source>
</evidence>
<dbReference type="PANTHER" id="PTHR43343:SF3">
    <property type="entry name" value="PROTEASE DO-LIKE 8, CHLOROPLASTIC"/>
    <property type="match status" value="1"/>
</dbReference>
<dbReference type="Pfam" id="PF13365">
    <property type="entry name" value="Trypsin_2"/>
    <property type="match status" value="1"/>
</dbReference>
<organism evidence="4">
    <name type="scientific">marine metagenome</name>
    <dbReference type="NCBI Taxonomy" id="408172"/>
    <lineage>
        <taxon>unclassified sequences</taxon>
        <taxon>metagenomes</taxon>
        <taxon>ecological metagenomes</taxon>
    </lineage>
</organism>
<dbReference type="PANTHER" id="PTHR43343">
    <property type="entry name" value="PEPTIDASE S12"/>
    <property type="match status" value="1"/>
</dbReference>
<feature type="domain" description="PDZ" evidence="3">
    <location>
        <begin position="277"/>
        <end position="368"/>
    </location>
</feature>
<evidence type="ECO:0000259" key="3">
    <source>
        <dbReference type="PROSITE" id="PS50106"/>
    </source>
</evidence>
<evidence type="ECO:0000256" key="2">
    <source>
        <dbReference type="ARBA" id="ARBA00022801"/>
    </source>
</evidence>
<reference evidence="4" key="1">
    <citation type="submission" date="2018-05" db="EMBL/GenBank/DDBJ databases">
        <authorList>
            <person name="Lanie J.A."/>
            <person name="Ng W.-L."/>
            <person name="Kazmierczak K.M."/>
            <person name="Andrzejewski T.M."/>
            <person name="Davidsen T.M."/>
            <person name="Wayne K.J."/>
            <person name="Tettelin H."/>
            <person name="Glass J.I."/>
            <person name="Rusch D."/>
            <person name="Podicherti R."/>
            <person name="Tsui H.-C.T."/>
            <person name="Winkler M.E."/>
        </authorList>
    </citation>
    <scope>NUCLEOTIDE SEQUENCE</scope>
</reference>
<dbReference type="EMBL" id="UINC01001181">
    <property type="protein sequence ID" value="SUZ73492.1"/>
    <property type="molecule type" value="Genomic_DNA"/>
</dbReference>
<keyword evidence="1" id="KW-0645">Protease</keyword>